<evidence type="ECO:0000256" key="3">
    <source>
        <dbReference type="SAM" id="MobiDB-lite"/>
    </source>
</evidence>
<dbReference type="PANTHER" id="PTHR24320:SF148">
    <property type="entry name" value="NAD(P)-BINDING ROSSMANN-FOLD SUPERFAMILY PROTEIN"/>
    <property type="match status" value="1"/>
</dbReference>
<dbReference type="SUPFAM" id="SSF51735">
    <property type="entry name" value="NAD(P)-binding Rossmann-fold domains"/>
    <property type="match status" value="1"/>
</dbReference>
<keyword evidence="2" id="KW-0560">Oxidoreductase</keyword>
<accession>A0ABW0ZST5</accession>
<evidence type="ECO:0000256" key="2">
    <source>
        <dbReference type="ARBA" id="ARBA00023002"/>
    </source>
</evidence>
<comment type="similarity">
    <text evidence="1">Belongs to the short-chain dehydrogenases/reductases (SDR) family.</text>
</comment>
<evidence type="ECO:0000256" key="1">
    <source>
        <dbReference type="ARBA" id="ARBA00006484"/>
    </source>
</evidence>
<organism evidence="4 5">
    <name type="scientific">Actinomadura rugatobispora</name>
    <dbReference type="NCBI Taxonomy" id="1994"/>
    <lineage>
        <taxon>Bacteria</taxon>
        <taxon>Bacillati</taxon>
        <taxon>Actinomycetota</taxon>
        <taxon>Actinomycetes</taxon>
        <taxon>Streptosporangiales</taxon>
        <taxon>Thermomonosporaceae</taxon>
        <taxon>Actinomadura</taxon>
    </lineage>
</organism>
<evidence type="ECO:0000313" key="4">
    <source>
        <dbReference type="EMBL" id="MFC5745437.1"/>
    </source>
</evidence>
<feature type="compositionally biased region" description="Basic and acidic residues" evidence="3">
    <location>
        <begin position="48"/>
        <end position="62"/>
    </location>
</feature>
<dbReference type="Pfam" id="PF00106">
    <property type="entry name" value="adh_short"/>
    <property type="match status" value="2"/>
</dbReference>
<dbReference type="RefSeq" id="WP_378281063.1">
    <property type="nucleotide sequence ID" value="NZ_JBHSON010000008.1"/>
</dbReference>
<dbReference type="PANTHER" id="PTHR24320">
    <property type="entry name" value="RETINOL DEHYDROGENASE"/>
    <property type="match status" value="1"/>
</dbReference>
<name>A0ABW0ZST5_9ACTN</name>
<dbReference type="Proteomes" id="UP001596074">
    <property type="component" value="Unassembled WGS sequence"/>
</dbReference>
<keyword evidence="5" id="KW-1185">Reference proteome</keyword>
<reference evidence="5" key="1">
    <citation type="journal article" date="2019" name="Int. J. Syst. Evol. Microbiol.">
        <title>The Global Catalogue of Microorganisms (GCM) 10K type strain sequencing project: providing services to taxonomists for standard genome sequencing and annotation.</title>
        <authorList>
            <consortium name="The Broad Institute Genomics Platform"/>
            <consortium name="The Broad Institute Genome Sequencing Center for Infectious Disease"/>
            <person name="Wu L."/>
            <person name="Ma J."/>
        </authorList>
    </citation>
    <scope>NUCLEOTIDE SEQUENCE [LARGE SCALE GENOMIC DNA]</scope>
    <source>
        <strain evidence="5">KCTC 42087</strain>
    </source>
</reference>
<sequence>MNAPLRSKTVLITGGTAGIGRETARGLARLGAHVIVVGRDPDRARATAAELTRDAHRTDGARTGHPPTGRRPHNAAARATALTADVSSSADLRRLAEEVARRHDRIDVLINNAGGMNSHRRLTADGVEATFAVNVLAPYTLTGLLLPLLTAAAEHGGARVVNLTGGMPDGPIDPDNLQGEKTYLGWTFSQYNHAKTALMAMSLQAARRLQGTAITVNVAYPGHAHTPGNRALAMRAFPYAYRPAVPLLRLLGPLLLADLAKAARSSVHLASSPDLENVTGTYVNAKAQYAHWPASVLDQHNRDAVWTLCERLSRLTIP</sequence>
<feature type="region of interest" description="Disordered" evidence="3">
    <location>
        <begin position="48"/>
        <end position="74"/>
    </location>
</feature>
<proteinExistence type="inferred from homology"/>
<protein>
    <submittedName>
        <fullName evidence="4">SDR family NAD(P)-dependent oxidoreductase</fullName>
    </submittedName>
</protein>
<gene>
    <name evidence="4" type="ORF">ACFPZN_07460</name>
</gene>
<comment type="caution">
    <text evidence="4">The sequence shown here is derived from an EMBL/GenBank/DDBJ whole genome shotgun (WGS) entry which is preliminary data.</text>
</comment>
<dbReference type="PRINTS" id="PR00081">
    <property type="entry name" value="GDHRDH"/>
</dbReference>
<dbReference type="InterPro" id="IPR002347">
    <property type="entry name" value="SDR_fam"/>
</dbReference>
<dbReference type="Gene3D" id="3.40.50.720">
    <property type="entry name" value="NAD(P)-binding Rossmann-like Domain"/>
    <property type="match status" value="1"/>
</dbReference>
<dbReference type="InterPro" id="IPR036291">
    <property type="entry name" value="NAD(P)-bd_dom_sf"/>
</dbReference>
<evidence type="ECO:0000313" key="5">
    <source>
        <dbReference type="Proteomes" id="UP001596074"/>
    </source>
</evidence>
<dbReference type="EMBL" id="JBHSON010000008">
    <property type="protein sequence ID" value="MFC5745437.1"/>
    <property type="molecule type" value="Genomic_DNA"/>
</dbReference>